<keyword evidence="4 6" id="KW-1133">Transmembrane helix</keyword>
<evidence type="ECO:0000256" key="1">
    <source>
        <dbReference type="ARBA" id="ARBA00004141"/>
    </source>
</evidence>
<dbReference type="AlphaFoldDB" id="A0A6P3HTZ6"/>
<organism evidence="7 8">
    <name type="scientific">Bison bison bison</name>
    <name type="common">North American plains bison</name>
    <dbReference type="NCBI Taxonomy" id="43346"/>
    <lineage>
        <taxon>Eukaryota</taxon>
        <taxon>Metazoa</taxon>
        <taxon>Chordata</taxon>
        <taxon>Craniata</taxon>
        <taxon>Vertebrata</taxon>
        <taxon>Euteleostomi</taxon>
        <taxon>Mammalia</taxon>
        <taxon>Eutheria</taxon>
        <taxon>Laurasiatheria</taxon>
        <taxon>Artiodactyla</taxon>
        <taxon>Ruminantia</taxon>
        <taxon>Pecora</taxon>
        <taxon>Bovidae</taxon>
        <taxon>Bovinae</taxon>
        <taxon>Bison</taxon>
    </lineage>
</organism>
<accession>A0A6P3HTZ6</accession>
<evidence type="ECO:0000256" key="4">
    <source>
        <dbReference type="ARBA" id="ARBA00022989"/>
    </source>
</evidence>
<dbReference type="RefSeq" id="XP_010842030.1">
    <property type="nucleotide sequence ID" value="XM_010843728.1"/>
</dbReference>
<feature type="transmembrane region" description="Helical" evidence="6">
    <location>
        <begin position="12"/>
        <end position="38"/>
    </location>
</feature>
<evidence type="ECO:0000256" key="3">
    <source>
        <dbReference type="ARBA" id="ARBA00022692"/>
    </source>
</evidence>
<dbReference type="Proteomes" id="UP000515208">
    <property type="component" value="Unplaced"/>
</dbReference>
<dbReference type="PANTHER" id="PTHR23320">
    <property type="entry name" value="MEMBRANE-SPANNING 4-DOMAINS SUBFAMILY A MS4A -RELATED"/>
    <property type="match status" value="1"/>
</dbReference>
<name>A0A6P3HTZ6_BISBB</name>
<sequence>MTRRFPLRTEARALGAVQIVLALFHYTLGFLCAVLFLGEEDVKTTGSVPVLLTLGYIIWSSPFFLISGCVAIIAQKKPTRYQLTSAIVMNIFSACFSAFGTIILCIACLSYVAEMEDYVWSQLAGGMLLQYLLFSSVTELIIVSILLCWIVRALKQSEPKKESYTLSESSVSS</sequence>
<evidence type="ECO:0000313" key="8">
    <source>
        <dbReference type="RefSeq" id="XP_010842030.1"/>
    </source>
</evidence>
<keyword evidence="3 6" id="KW-0812">Transmembrane</keyword>
<protein>
    <submittedName>
        <fullName evidence="8">Membrane-spanning 4-domains subfamily A member 4A-like isoform X1</fullName>
    </submittedName>
</protein>
<dbReference type="InterPro" id="IPR030417">
    <property type="entry name" value="MS4A"/>
</dbReference>
<evidence type="ECO:0000256" key="2">
    <source>
        <dbReference type="ARBA" id="ARBA00009565"/>
    </source>
</evidence>
<dbReference type="GO" id="GO:0005886">
    <property type="term" value="C:plasma membrane"/>
    <property type="evidence" value="ECO:0007669"/>
    <property type="project" value="TreeGrafter"/>
</dbReference>
<keyword evidence="7" id="KW-1185">Reference proteome</keyword>
<dbReference type="Pfam" id="PF04103">
    <property type="entry name" value="CD20"/>
    <property type="match status" value="1"/>
</dbReference>
<comment type="subcellular location">
    <subcellularLocation>
        <location evidence="1">Membrane</location>
        <topology evidence="1">Multi-pass membrane protein</topology>
    </subcellularLocation>
</comment>
<feature type="transmembrane region" description="Helical" evidence="6">
    <location>
        <begin position="86"/>
        <end position="112"/>
    </location>
</feature>
<dbReference type="InterPro" id="IPR007237">
    <property type="entry name" value="CD20-like"/>
</dbReference>
<evidence type="ECO:0000313" key="7">
    <source>
        <dbReference type="Proteomes" id="UP000515208"/>
    </source>
</evidence>
<dbReference type="GO" id="GO:0007166">
    <property type="term" value="P:cell surface receptor signaling pathway"/>
    <property type="evidence" value="ECO:0007669"/>
    <property type="project" value="TreeGrafter"/>
</dbReference>
<dbReference type="OrthoDB" id="10071849at2759"/>
<dbReference type="PANTHER" id="PTHR23320:SF42">
    <property type="entry name" value="MEMBRANE-SPANNING 4-DOMAINS SUBFAMILY A MEMBER 13"/>
    <property type="match status" value="1"/>
</dbReference>
<gene>
    <name evidence="8" type="primary">LOC104991311</name>
</gene>
<comment type="similarity">
    <text evidence="2">Belongs to the MS4A family.</text>
</comment>
<reference evidence="8" key="1">
    <citation type="submission" date="2025-08" db="UniProtKB">
        <authorList>
            <consortium name="RefSeq"/>
        </authorList>
    </citation>
    <scope>IDENTIFICATION</scope>
    <source>
        <tissue evidence="8">Blood</tissue>
    </source>
</reference>
<proteinExistence type="inferred from homology"/>
<keyword evidence="5 6" id="KW-0472">Membrane</keyword>
<dbReference type="KEGG" id="bbis:104991311"/>
<evidence type="ECO:0000256" key="5">
    <source>
        <dbReference type="ARBA" id="ARBA00023136"/>
    </source>
</evidence>
<feature type="transmembrane region" description="Helical" evidence="6">
    <location>
        <begin position="132"/>
        <end position="151"/>
    </location>
</feature>
<feature type="transmembrane region" description="Helical" evidence="6">
    <location>
        <begin position="50"/>
        <end position="74"/>
    </location>
</feature>
<dbReference type="GeneID" id="104991311"/>
<evidence type="ECO:0000256" key="6">
    <source>
        <dbReference type="SAM" id="Phobius"/>
    </source>
</evidence>